<protein>
    <submittedName>
        <fullName evidence="7">RDD family protein</fullName>
    </submittedName>
</protein>
<keyword evidence="8" id="KW-1185">Reference proteome</keyword>
<comment type="caution">
    <text evidence="7">The sequence shown here is derived from an EMBL/GenBank/DDBJ whole genome shotgun (WGS) entry which is preliminary data.</text>
</comment>
<evidence type="ECO:0000259" key="6">
    <source>
        <dbReference type="Pfam" id="PF06271"/>
    </source>
</evidence>
<keyword evidence="2 5" id="KW-0812">Transmembrane</keyword>
<dbReference type="PANTHER" id="PTHR38480:SF1">
    <property type="entry name" value="SLR0254 PROTEIN"/>
    <property type="match status" value="1"/>
</dbReference>
<feature type="domain" description="RDD" evidence="6">
    <location>
        <begin position="24"/>
        <end position="152"/>
    </location>
</feature>
<evidence type="ECO:0000256" key="2">
    <source>
        <dbReference type="ARBA" id="ARBA00022692"/>
    </source>
</evidence>
<feature type="transmembrane region" description="Helical" evidence="5">
    <location>
        <begin position="60"/>
        <end position="81"/>
    </location>
</feature>
<dbReference type="Pfam" id="PF06271">
    <property type="entry name" value="RDD"/>
    <property type="match status" value="1"/>
</dbReference>
<evidence type="ECO:0000256" key="1">
    <source>
        <dbReference type="ARBA" id="ARBA00004141"/>
    </source>
</evidence>
<feature type="transmembrane region" description="Helical" evidence="5">
    <location>
        <begin position="113"/>
        <end position="136"/>
    </location>
</feature>
<proteinExistence type="predicted"/>
<evidence type="ECO:0000256" key="4">
    <source>
        <dbReference type="ARBA" id="ARBA00023136"/>
    </source>
</evidence>
<evidence type="ECO:0000256" key="3">
    <source>
        <dbReference type="ARBA" id="ARBA00022989"/>
    </source>
</evidence>
<reference evidence="7 8" key="1">
    <citation type="submission" date="2023-06" db="EMBL/GenBank/DDBJ databases">
        <title>Actinomycetospora Odt1-22.</title>
        <authorList>
            <person name="Supong K."/>
        </authorList>
    </citation>
    <scope>NUCLEOTIDE SEQUENCE [LARGE SCALE GENOMIC DNA]</scope>
    <source>
        <strain evidence="7 8">Odt1-22</strain>
    </source>
</reference>
<sequence>MAPPEPGVDSIVTGEAVELDLAPAKLPSRALAFALDVVIIGALMTAAIVVVVVSGVEVDGAAAAAIGVTLAVLAFVVWPTAWETLTRGRSPGKAAFGLRVVSDDGGPIRFRQALVRALAGLFVDFGLLSGVVAVVVSACTRRGQRVGDLLAGTIVLRERVPRSTRRVALPDPDPALAGWASTLQLSALPDDLALAARQFLGRAGDLDPTVRRTLGEQLATDVAQRVAPDPPSGTSAEAFLTAVLAERRRRASS</sequence>
<dbReference type="Proteomes" id="UP001231924">
    <property type="component" value="Unassembled WGS sequence"/>
</dbReference>
<evidence type="ECO:0000256" key="5">
    <source>
        <dbReference type="SAM" id="Phobius"/>
    </source>
</evidence>
<name>A0ABT7MBS0_9PSEU</name>
<feature type="transmembrane region" description="Helical" evidence="5">
    <location>
        <begin position="30"/>
        <end position="53"/>
    </location>
</feature>
<dbReference type="RefSeq" id="WP_286054626.1">
    <property type="nucleotide sequence ID" value="NZ_JASVWF010000004.1"/>
</dbReference>
<accession>A0ABT7MBS0</accession>
<comment type="subcellular location">
    <subcellularLocation>
        <location evidence="1">Membrane</location>
        <topology evidence="1">Multi-pass membrane protein</topology>
    </subcellularLocation>
</comment>
<dbReference type="EMBL" id="JASVWF010000004">
    <property type="protein sequence ID" value="MDL5158107.1"/>
    <property type="molecule type" value="Genomic_DNA"/>
</dbReference>
<organism evidence="7 8">
    <name type="scientific">Actinomycetospora termitidis</name>
    <dbReference type="NCBI Taxonomy" id="3053470"/>
    <lineage>
        <taxon>Bacteria</taxon>
        <taxon>Bacillati</taxon>
        <taxon>Actinomycetota</taxon>
        <taxon>Actinomycetes</taxon>
        <taxon>Pseudonocardiales</taxon>
        <taxon>Pseudonocardiaceae</taxon>
        <taxon>Actinomycetospora</taxon>
    </lineage>
</organism>
<keyword evidence="3 5" id="KW-1133">Transmembrane helix</keyword>
<evidence type="ECO:0000313" key="8">
    <source>
        <dbReference type="Proteomes" id="UP001231924"/>
    </source>
</evidence>
<evidence type="ECO:0000313" key="7">
    <source>
        <dbReference type="EMBL" id="MDL5158107.1"/>
    </source>
</evidence>
<gene>
    <name evidence="7" type="ORF">QRT03_19210</name>
</gene>
<keyword evidence="4 5" id="KW-0472">Membrane</keyword>
<dbReference type="InterPro" id="IPR010432">
    <property type="entry name" value="RDD"/>
</dbReference>
<dbReference type="PANTHER" id="PTHR38480">
    <property type="entry name" value="SLR0254 PROTEIN"/>
    <property type="match status" value="1"/>
</dbReference>